<dbReference type="KEGG" id="fho:H9Q81_00075"/>
<dbReference type="AlphaFoldDB" id="A0A7G9GWU3"/>
<dbReference type="PANTHER" id="PTHR44943">
    <property type="entry name" value="CELLULOSE SYNTHASE OPERON PROTEIN C"/>
    <property type="match status" value="1"/>
</dbReference>
<evidence type="ECO:0000256" key="2">
    <source>
        <dbReference type="ARBA" id="ARBA00022803"/>
    </source>
</evidence>
<sequence length="186" mass="22021">MGKDLFTTEIFAQFDPEFLSSAEENLRYELLSNPKDNKKLEQLATLLYHKRDYDGAINLYLKIIDNDETARKYAFLGYLYFEKDDYQNAISYFEKSLDIDPKNAFVYFLLGNSYSRIGRVIDAVTNYDLAIFLNFDIYKAHVDFAQKYEQMGLFQRALKEYIIAYEIDPRNKEIKNKIESLKSQLR</sequence>
<dbReference type="SUPFAM" id="SSF48452">
    <property type="entry name" value="TPR-like"/>
    <property type="match status" value="1"/>
</dbReference>
<organism evidence="4 5">
    <name type="scientific">Fusobacterium hominis</name>
    <dbReference type="NCBI Taxonomy" id="2764326"/>
    <lineage>
        <taxon>Bacteria</taxon>
        <taxon>Fusobacteriati</taxon>
        <taxon>Fusobacteriota</taxon>
        <taxon>Fusobacteriia</taxon>
        <taxon>Fusobacteriales</taxon>
        <taxon>Fusobacteriaceae</taxon>
        <taxon>Fusobacterium</taxon>
    </lineage>
</organism>
<dbReference type="Gene3D" id="1.25.40.10">
    <property type="entry name" value="Tetratricopeptide repeat domain"/>
    <property type="match status" value="2"/>
</dbReference>
<evidence type="ECO:0000313" key="5">
    <source>
        <dbReference type="Proteomes" id="UP000515913"/>
    </source>
</evidence>
<dbReference type="PANTHER" id="PTHR44943:SF8">
    <property type="entry name" value="TPR REPEAT-CONTAINING PROTEIN MJ0263"/>
    <property type="match status" value="1"/>
</dbReference>
<dbReference type="PROSITE" id="PS50293">
    <property type="entry name" value="TPR_REGION"/>
    <property type="match status" value="1"/>
</dbReference>
<feature type="repeat" description="TPR" evidence="3">
    <location>
        <begin position="70"/>
        <end position="103"/>
    </location>
</feature>
<feature type="repeat" description="TPR" evidence="3">
    <location>
        <begin position="138"/>
        <end position="171"/>
    </location>
</feature>
<dbReference type="InterPro" id="IPR051685">
    <property type="entry name" value="Ycf3/AcsC/BcsC/TPR_MFPF"/>
</dbReference>
<protein>
    <submittedName>
        <fullName evidence="4">Tetratricopeptide repeat protein</fullName>
    </submittedName>
</protein>
<dbReference type="RefSeq" id="WP_101473615.1">
    <property type="nucleotide sequence ID" value="NZ_CP060637.1"/>
</dbReference>
<keyword evidence="5" id="KW-1185">Reference proteome</keyword>
<evidence type="ECO:0000256" key="1">
    <source>
        <dbReference type="ARBA" id="ARBA00022737"/>
    </source>
</evidence>
<dbReference type="PROSITE" id="PS50005">
    <property type="entry name" value="TPR"/>
    <property type="match status" value="2"/>
</dbReference>
<dbReference type="Proteomes" id="UP000515913">
    <property type="component" value="Chromosome"/>
</dbReference>
<dbReference type="InterPro" id="IPR011990">
    <property type="entry name" value="TPR-like_helical_dom_sf"/>
</dbReference>
<evidence type="ECO:0000256" key="3">
    <source>
        <dbReference type="PROSITE-ProRule" id="PRU00339"/>
    </source>
</evidence>
<dbReference type="Pfam" id="PF13181">
    <property type="entry name" value="TPR_8"/>
    <property type="match status" value="1"/>
</dbReference>
<keyword evidence="1" id="KW-0677">Repeat</keyword>
<evidence type="ECO:0000313" key="4">
    <source>
        <dbReference type="EMBL" id="QNM15275.1"/>
    </source>
</evidence>
<name>A0A7G9GWU3_9FUSO</name>
<keyword evidence="2 3" id="KW-0802">TPR repeat</keyword>
<proteinExistence type="predicted"/>
<dbReference type="EMBL" id="CP060637">
    <property type="protein sequence ID" value="QNM15275.1"/>
    <property type="molecule type" value="Genomic_DNA"/>
</dbReference>
<dbReference type="InterPro" id="IPR019734">
    <property type="entry name" value="TPR_rpt"/>
</dbReference>
<gene>
    <name evidence="4" type="ORF">H9Q81_00075</name>
</gene>
<reference evidence="4 5" key="1">
    <citation type="submission" date="2020-08" db="EMBL/GenBank/DDBJ databases">
        <authorList>
            <person name="Liu C."/>
            <person name="Sun Q."/>
        </authorList>
    </citation>
    <scope>NUCLEOTIDE SEQUENCE [LARGE SCALE GENOMIC DNA]</scope>
    <source>
        <strain evidence="4 5">NSJ-57</strain>
    </source>
</reference>
<dbReference type="SMART" id="SM00028">
    <property type="entry name" value="TPR"/>
    <property type="match status" value="3"/>
</dbReference>
<accession>A0A7G9GWU3</accession>